<dbReference type="EMBL" id="JAIWOZ010000005">
    <property type="protein sequence ID" value="KAH6605115.1"/>
    <property type="molecule type" value="Genomic_DNA"/>
</dbReference>
<evidence type="ECO:0000313" key="1">
    <source>
        <dbReference type="EMBL" id="KAH6605115.1"/>
    </source>
</evidence>
<evidence type="ECO:0000313" key="2">
    <source>
        <dbReference type="Proteomes" id="UP000827724"/>
    </source>
</evidence>
<sequence length="76" mass="8131">MAKFVSAQNNQADEAALWLRDEAVPEAILSSQLETEEDPELDAITLMEAGDDGRPPGRAKAMAILANDDFTVDGAL</sequence>
<accession>A0A9P8QL33</accession>
<dbReference type="AlphaFoldDB" id="A0A9P8QL33"/>
<gene>
    <name evidence="1" type="ORF">Trco_006822</name>
</gene>
<organism evidence="1 2">
    <name type="scientific">Trichoderma cornu-damae</name>
    <dbReference type="NCBI Taxonomy" id="654480"/>
    <lineage>
        <taxon>Eukaryota</taxon>
        <taxon>Fungi</taxon>
        <taxon>Dikarya</taxon>
        <taxon>Ascomycota</taxon>
        <taxon>Pezizomycotina</taxon>
        <taxon>Sordariomycetes</taxon>
        <taxon>Hypocreomycetidae</taxon>
        <taxon>Hypocreales</taxon>
        <taxon>Hypocreaceae</taxon>
        <taxon>Trichoderma</taxon>
    </lineage>
</organism>
<proteinExistence type="predicted"/>
<protein>
    <submittedName>
        <fullName evidence="1">Uncharacterized protein</fullName>
    </submittedName>
</protein>
<name>A0A9P8QL33_9HYPO</name>
<keyword evidence="2" id="KW-1185">Reference proteome</keyword>
<reference evidence="1" key="1">
    <citation type="submission" date="2021-08" db="EMBL/GenBank/DDBJ databases">
        <title>Chromosome-Level Trichoderma cornu-damae using Hi-C Data.</title>
        <authorList>
            <person name="Kim C.S."/>
        </authorList>
    </citation>
    <scope>NUCLEOTIDE SEQUENCE</scope>
    <source>
        <strain evidence="1">KA19-0412C</strain>
    </source>
</reference>
<dbReference type="Proteomes" id="UP000827724">
    <property type="component" value="Unassembled WGS sequence"/>
</dbReference>
<comment type="caution">
    <text evidence="1">The sequence shown here is derived from an EMBL/GenBank/DDBJ whole genome shotgun (WGS) entry which is preliminary data.</text>
</comment>